<feature type="non-terminal residue" evidence="6">
    <location>
        <position position="325"/>
    </location>
</feature>
<comment type="caution">
    <text evidence="6">The sequence shown here is derived from an EMBL/GenBank/DDBJ whole genome shotgun (WGS) entry which is preliminary data.</text>
</comment>
<evidence type="ECO:0000313" key="7">
    <source>
        <dbReference type="Proteomes" id="UP000320048"/>
    </source>
</evidence>
<evidence type="ECO:0000256" key="4">
    <source>
        <dbReference type="RuleBase" id="RU003693"/>
    </source>
</evidence>
<dbReference type="InterPro" id="IPR015421">
    <property type="entry name" value="PyrdxlP-dep_Trfase_major"/>
</dbReference>
<reference evidence="6 7" key="1">
    <citation type="journal article" date="2019" name="Nat. Microbiol.">
        <title>Mediterranean grassland soil C-N compound turnover is dependent on rainfall and depth, and is mediated by genomically divergent microorganisms.</title>
        <authorList>
            <person name="Diamond S."/>
            <person name="Andeer P.F."/>
            <person name="Li Z."/>
            <person name="Crits-Christoph A."/>
            <person name="Burstein D."/>
            <person name="Anantharaman K."/>
            <person name="Lane K.R."/>
            <person name="Thomas B.C."/>
            <person name="Pan C."/>
            <person name="Northen T.R."/>
            <person name="Banfield J.F."/>
        </authorList>
    </citation>
    <scope>NUCLEOTIDE SEQUENCE [LARGE SCALE GENOMIC DNA]</scope>
    <source>
        <strain evidence="6">NP_7</strain>
    </source>
</reference>
<name>A0A537J385_9BACT</name>
<dbReference type="InterPro" id="IPR015424">
    <property type="entry name" value="PyrdxlP-dep_Trfase"/>
</dbReference>
<keyword evidence="2 6" id="KW-0808">Transferase</keyword>
<dbReference type="EMBL" id="VBAO01000409">
    <property type="protein sequence ID" value="TMI78029.1"/>
    <property type="molecule type" value="Genomic_DNA"/>
</dbReference>
<dbReference type="InterPro" id="IPR015422">
    <property type="entry name" value="PyrdxlP-dep_Trfase_small"/>
</dbReference>
<sequence>MSGALAFLDDEIAALRERGVFRWPRELEGEQAPVCTYDGRRVVNLCSNNYLSGAVRTIAGNMAIHQVLERRLAAFKRTEAALLFQSGFTANAGTVAAILGREDVVVSDELNHASIIDGCRLSGAERKIFPHKDIAAARRCLEESRKARRVLVITDGVFSMDGDLALLRDLAALAREFGAIMMVDDAHASGVVGAGGRGTVEHFGVHGMVDIQVGTLSKAWACLGGYVAGSRTLVEYLMNRARPLLFSTSHPPSVAATAIAALDLIEEEPGLIERLWENTRAFKSGLKRLGYDTGASETPITPVMIGDETLAMRFSDRLFDAGVFA</sequence>
<dbReference type="SUPFAM" id="SSF53383">
    <property type="entry name" value="PLP-dependent transferases"/>
    <property type="match status" value="1"/>
</dbReference>
<comment type="cofactor">
    <cofactor evidence="1 4">
        <name>pyridoxal 5'-phosphate</name>
        <dbReference type="ChEBI" id="CHEBI:597326"/>
    </cofactor>
</comment>
<organism evidence="6 7">
    <name type="scientific">Candidatus Segetimicrobium genomatis</name>
    <dbReference type="NCBI Taxonomy" id="2569760"/>
    <lineage>
        <taxon>Bacteria</taxon>
        <taxon>Bacillati</taxon>
        <taxon>Candidatus Sysuimicrobiota</taxon>
        <taxon>Candidatus Sysuimicrobiia</taxon>
        <taxon>Candidatus Sysuimicrobiales</taxon>
        <taxon>Candidatus Segetimicrobiaceae</taxon>
        <taxon>Candidatus Segetimicrobium</taxon>
    </lineage>
</organism>
<evidence type="ECO:0000256" key="2">
    <source>
        <dbReference type="ARBA" id="ARBA00022679"/>
    </source>
</evidence>
<keyword evidence="6" id="KW-0032">Aminotransferase</keyword>
<evidence type="ECO:0000256" key="3">
    <source>
        <dbReference type="ARBA" id="ARBA00022898"/>
    </source>
</evidence>
<keyword evidence="3 4" id="KW-0663">Pyridoxal phosphate</keyword>
<feature type="domain" description="Aminotransferase class I/classII large" evidence="5">
    <location>
        <begin position="54"/>
        <end position="323"/>
    </location>
</feature>
<dbReference type="PROSITE" id="PS00599">
    <property type="entry name" value="AA_TRANSFER_CLASS_2"/>
    <property type="match status" value="1"/>
</dbReference>
<evidence type="ECO:0000259" key="5">
    <source>
        <dbReference type="Pfam" id="PF00155"/>
    </source>
</evidence>
<evidence type="ECO:0000256" key="1">
    <source>
        <dbReference type="ARBA" id="ARBA00001933"/>
    </source>
</evidence>
<dbReference type="GO" id="GO:0030170">
    <property type="term" value="F:pyridoxal phosphate binding"/>
    <property type="evidence" value="ECO:0007669"/>
    <property type="project" value="InterPro"/>
</dbReference>
<dbReference type="PANTHER" id="PTHR13693">
    <property type="entry name" value="CLASS II AMINOTRANSFERASE/8-AMINO-7-OXONONANOATE SYNTHASE"/>
    <property type="match status" value="1"/>
</dbReference>
<comment type="similarity">
    <text evidence="4">Belongs to the class-II pyridoxal-phosphate-dependent aminotransferase family.</text>
</comment>
<dbReference type="GO" id="GO:0008483">
    <property type="term" value="F:transaminase activity"/>
    <property type="evidence" value="ECO:0007669"/>
    <property type="project" value="UniProtKB-KW"/>
</dbReference>
<protein>
    <submittedName>
        <fullName evidence="6">Aminotransferase class I/II-fold pyridoxal phosphate-dependent enzyme</fullName>
    </submittedName>
</protein>
<gene>
    <name evidence="6" type="ORF">E6H04_13160</name>
</gene>
<proteinExistence type="inferred from homology"/>
<dbReference type="InterPro" id="IPR050087">
    <property type="entry name" value="AON_synthase_class-II"/>
</dbReference>
<accession>A0A537J385</accession>
<dbReference type="InterPro" id="IPR001917">
    <property type="entry name" value="Aminotrans_II_pyridoxalP_BS"/>
</dbReference>
<evidence type="ECO:0000313" key="6">
    <source>
        <dbReference type="EMBL" id="TMI78029.1"/>
    </source>
</evidence>
<dbReference type="Proteomes" id="UP000320048">
    <property type="component" value="Unassembled WGS sequence"/>
</dbReference>
<dbReference type="AlphaFoldDB" id="A0A537J385"/>
<dbReference type="Gene3D" id="3.90.1150.10">
    <property type="entry name" value="Aspartate Aminotransferase, domain 1"/>
    <property type="match status" value="1"/>
</dbReference>
<dbReference type="Pfam" id="PF00155">
    <property type="entry name" value="Aminotran_1_2"/>
    <property type="match status" value="1"/>
</dbReference>
<dbReference type="Gene3D" id="3.40.640.10">
    <property type="entry name" value="Type I PLP-dependent aspartate aminotransferase-like (Major domain)"/>
    <property type="match status" value="1"/>
</dbReference>
<dbReference type="InterPro" id="IPR004839">
    <property type="entry name" value="Aminotransferase_I/II_large"/>
</dbReference>
<dbReference type="PANTHER" id="PTHR13693:SF3">
    <property type="entry name" value="LD36009P"/>
    <property type="match status" value="1"/>
</dbReference>